<gene>
    <name evidence="7" type="ORF">CTEN210_02205</name>
</gene>
<feature type="region of interest" description="Disordered" evidence="5">
    <location>
        <begin position="1"/>
        <end position="38"/>
    </location>
</feature>
<evidence type="ECO:0000259" key="6">
    <source>
        <dbReference type="PROSITE" id="PS51886"/>
    </source>
</evidence>
<keyword evidence="3" id="KW-0496">Mitochondrion</keyword>
<feature type="compositionally biased region" description="Polar residues" evidence="5">
    <location>
        <begin position="24"/>
        <end position="33"/>
    </location>
</feature>
<evidence type="ECO:0000256" key="4">
    <source>
        <dbReference type="ARBA" id="ARBA00040604"/>
    </source>
</evidence>
<protein>
    <recommendedName>
        <fullName evidence="4">Oxidation resistance protein 1</fullName>
    </recommendedName>
</protein>
<evidence type="ECO:0000256" key="2">
    <source>
        <dbReference type="ARBA" id="ARBA00009540"/>
    </source>
</evidence>
<name>A0AAD3CH51_9STRA</name>
<dbReference type="Pfam" id="PF07534">
    <property type="entry name" value="TLD"/>
    <property type="match status" value="2"/>
</dbReference>
<evidence type="ECO:0000256" key="5">
    <source>
        <dbReference type="SAM" id="MobiDB-lite"/>
    </source>
</evidence>
<accession>A0AAD3CH51</accession>
<dbReference type="AlphaFoldDB" id="A0AAD3CH51"/>
<dbReference type="GO" id="GO:0005739">
    <property type="term" value="C:mitochondrion"/>
    <property type="evidence" value="ECO:0007669"/>
    <property type="project" value="UniProtKB-SubCell"/>
</dbReference>
<keyword evidence="8" id="KW-1185">Reference proteome</keyword>
<dbReference type="EMBL" id="BLLK01000022">
    <property type="protein sequence ID" value="GFH45731.1"/>
    <property type="molecule type" value="Genomic_DNA"/>
</dbReference>
<comment type="similarity">
    <text evidence="2">Belongs to the OXR1 family.</text>
</comment>
<dbReference type="PANTHER" id="PTHR23354:SF62">
    <property type="entry name" value="MUSTARD, ISOFORM V"/>
    <property type="match status" value="1"/>
</dbReference>
<evidence type="ECO:0000256" key="1">
    <source>
        <dbReference type="ARBA" id="ARBA00004173"/>
    </source>
</evidence>
<proteinExistence type="inferred from homology"/>
<evidence type="ECO:0000313" key="7">
    <source>
        <dbReference type="EMBL" id="GFH45731.1"/>
    </source>
</evidence>
<organism evidence="7 8">
    <name type="scientific">Chaetoceros tenuissimus</name>
    <dbReference type="NCBI Taxonomy" id="426638"/>
    <lineage>
        <taxon>Eukaryota</taxon>
        <taxon>Sar</taxon>
        <taxon>Stramenopiles</taxon>
        <taxon>Ochrophyta</taxon>
        <taxon>Bacillariophyta</taxon>
        <taxon>Coscinodiscophyceae</taxon>
        <taxon>Chaetocerotophycidae</taxon>
        <taxon>Chaetocerotales</taxon>
        <taxon>Chaetocerotaceae</taxon>
        <taxon>Chaetoceros</taxon>
    </lineage>
</organism>
<comment type="caution">
    <text evidence="7">The sequence shown here is derived from an EMBL/GenBank/DDBJ whole genome shotgun (WGS) entry which is preliminary data.</text>
</comment>
<reference evidence="7 8" key="1">
    <citation type="journal article" date="2021" name="Sci. Rep.">
        <title>The genome of the diatom Chaetoceros tenuissimus carries an ancient integrated fragment of an extant virus.</title>
        <authorList>
            <person name="Hongo Y."/>
            <person name="Kimura K."/>
            <person name="Takaki Y."/>
            <person name="Yoshida Y."/>
            <person name="Baba S."/>
            <person name="Kobayashi G."/>
            <person name="Nagasaki K."/>
            <person name="Hano T."/>
            <person name="Tomaru Y."/>
        </authorList>
    </citation>
    <scope>NUCLEOTIDE SEQUENCE [LARGE SCALE GENOMIC DNA]</scope>
    <source>
        <strain evidence="7 8">NIES-3715</strain>
    </source>
</reference>
<dbReference type="Proteomes" id="UP001054902">
    <property type="component" value="Unassembled WGS sequence"/>
</dbReference>
<feature type="domain" description="TLDc" evidence="6">
    <location>
        <begin position="370"/>
        <end position="613"/>
    </location>
</feature>
<dbReference type="InterPro" id="IPR006571">
    <property type="entry name" value="TLDc_dom"/>
</dbReference>
<evidence type="ECO:0000256" key="3">
    <source>
        <dbReference type="ARBA" id="ARBA00023128"/>
    </source>
</evidence>
<comment type="subcellular location">
    <subcellularLocation>
        <location evidence="1">Mitochondrion</location>
    </subcellularLocation>
</comment>
<sequence length="694" mass="78386">MSLETSLSRKDEDSETLGDLACNNKDTGTSSSDGENRESGCETAIRTLKHLQSRYPFNIEQLKILTKINDLWKEDGDFHFIDIFCSEPKSFAGLQWIKENIRSIHSLSTYLETFSKYNNMKDIYEIAAELTARQGSLSSPLYNIYNVVYDQIGSDAQAKENKVVTVTAEKLCQLMYHMALATHILSHSKDSSKEIENDYQIIQSIITRQQSPLEMIKSLAEFQQSVNDAKSSNSADASFHFEPVKVDLSIHIQAETFLDWSEVHFPHLHSIPTTFFHLALFSHLDCKEEYTDHSTAQAIHDSEDHHDIDHKRKTIPDNILSVYALGKRKPFQFPSLAKLIMSNTLNQRSILGQMSTDSYFLSTNLTSKDPSTNASLTTTAFSLAVMDDDLSNKWHKLYSSEDDGFAFLNLQRSLIGYTGPTIMLIRPTDANSKYSDHGEGESTPGLLGFYTANPWKEEGKFYGTSDCFLFRIEPSMKSYRPRTFAQSWSFRTDLGEDGRSKTPGLNASMTLPLNRIKENYMYFHPSAGHFHAGRNGGIYSGIGSQKARMGAKPNGIIIGGTEQDPRLHLTESLERCIASSGGPRDATFESGPLLPGQWDKFFNVDVIEVWGVGGDEKVYQAIHDKEKQEVIRNAVRKRVQQVDKKQFLDDFQSGLHVSEGRGSNALYQHRFDSARFDFEANHDDDETGHEVQRL</sequence>
<dbReference type="SMART" id="SM00584">
    <property type="entry name" value="TLDc"/>
    <property type="match status" value="1"/>
</dbReference>
<dbReference type="PROSITE" id="PS51886">
    <property type="entry name" value="TLDC"/>
    <property type="match status" value="1"/>
</dbReference>
<evidence type="ECO:0000313" key="8">
    <source>
        <dbReference type="Proteomes" id="UP001054902"/>
    </source>
</evidence>
<dbReference type="PANTHER" id="PTHR23354">
    <property type="entry name" value="NUCLEOLAR PROTEIN 7/ESTROGEN RECEPTOR COACTIVATOR-RELATED"/>
    <property type="match status" value="1"/>
</dbReference>